<dbReference type="SMART" id="SM00338">
    <property type="entry name" value="BRLZ"/>
    <property type="match status" value="1"/>
</dbReference>
<dbReference type="InterPro" id="IPR046347">
    <property type="entry name" value="bZIP_sf"/>
</dbReference>
<feature type="region of interest" description="Disordered" evidence="2">
    <location>
        <begin position="1"/>
        <end position="71"/>
    </location>
</feature>
<dbReference type="Gene3D" id="1.20.5.170">
    <property type="match status" value="1"/>
</dbReference>
<dbReference type="AlphaFoldDB" id="A0ABD3NY23"/>
<accession>A0ABD3NY23</accession>
<feature type="compositionally biased region" description="Polar residues" evidence="2">
    <location>
        <begin position="241"/>
        <end position="250"/>
    </location>
</feature>
<evidence type="ECO:0000313" key="5">
    <source>
        <dbReference type="Proteomes" id="UP001530400"/>
    </source>
</evidence>
<feature type="domain" description="BZIP" evidence="3">
    <location>
        <begin position="49"/>
        <end position="112"/>
    </location>
</feature>
<dbReference type="EMBL" id="JALLPJ020000899">
    <property type="protein sequence ID" value="KAL3780284.1"/>
    <property type="molecule type" value="Genomic_DNA"/>
</dbReference>
<keyword evidence="1" id="KW-0175">Coiled coil</keyword>
<dbReference type="PROSITE" id="PS00036">
    <property type="entry name" value="BZIP_BASIC"/>
    <property type="match status" value="1"/>
</dbReference>
<dbReference type="SUPFAM" id="SSF57959">
    <property type="entry name" value="Leucine zipper domain"/>
    <property type="match status" value="1"/>
</dbReference>
<dbReference type="InterPro" id="IPR004827">
    <property type="entry name" value="bZIP"/>
</dbReference>
<protein>
    <recommendedName>
        <fullName evidence="3">BZIP domain-containing protein</fullName>
    </recommendedName>
</protein>
<dbReference type="Pfam" id="PF00170">
    <property type="entry name" value="bZIP_1"/>
    <property type="match status" value="1"/>
</dbReference>
<keyword evidence="5" id="KW-1185">Reference proteome</keyword>
<feature type="compositionally biased region" description="Low complexity" evidence="2">
    <location>
        <begin position="139"/>
        <end position="175"/>
    </location>
</feature>
<feature type="compositionally biased region" description="Low complexity" evidence="2">
    <location>
        <begin position="225"/>
        <end position="240"/>
    </location>
</feature>
<feature type="region of interest" description="Disordered" evidence="2">
    <location>
        <begin position="217"/>
        <end position="250"/>
    </location>
</feature>
<dbReference type="Proteomes" id="UP001530400">
    <property type="component" value="Unassembled WGS sequence"/>
</dbReference>
<dbReference type="CDD" id="cd14686">
    <property type="entry name" value="bZIP"/>
    <property type="match status" value="1"/>
</dbReference>
<evidence type="ECO:0000256" key="2">
    <source>
        <dbReference type="SAM" id="MobiDB-lite"/>
    </source>
</evidence>
<comment type="caution">
    <text evidence="4">The sequence shown here is derived from an EMBL/GenBank/DDBJ whole genome shotgun (WGS) entry which is preliminary data.</text>
</comment>
<evidence type="ECO:0000259" key="3">
    <source>
        <dbReference type="PROSITE" id="PS50217"/>
    </source>
</evidence>
<feature type="region of interest" description="Disordered" evidence="2">
    <location>
        <begin position="138"/>
        <end position="175"/>
    </location>
</feature>
<evidence type="ECO:0000313" key="4">
    <source>
        <dbReference type="EMBL" id="KAL3780284.1"/>
    </source>
</evidence>
<proteinExistence type="predicted"/>
<organism evidence="4 5">
    <name type="scientific">Cyclotella atomus</name>
    <dbReference type="NCBI Taxonomy" id="382360"/>
    <lineage>
        <taxon>Eukaryota</taxon>
        <taxon>Sar</taxon>
        <taxon>Stramenopiles</taxon>
        <taxon>Ochrophyta</taxon>
        <taxon>Bacillariophyta</taxon>
        <taxon>Coscinodiscophyceae</taxon>
        <taxon>Thalassiosirophycidae</taxon>
        <taxon>Stephanodiscales</taxon>
        <taxon>Stephanodiscaceae</taxon>
        <taxon>Cyclotella</taxon>
    </lineage>
</organism>
<name>A0ABD3NY23_9STRA</name>
<gene>
    <name evidence="4" type="ORF">ACHAWO_007061</name>
</gene>
<feature type="compositionally biased region" description="Basic and acidic residues" evidence="2">
    <location>
        <begin position="50"/>
        <end position="65"/>
    </location>
</feature>
<feature type="coiled-coil region" evidence="1">
    <location>
        <begin position="88"/>
        <end position="115"/>
    </location>
</feature>
<evidence type="ECO:0000256" key="1">
    <source>
        <dbReference type="SAM" id="Coils"/>
    </source>
</evidence>
<reference evidence="4 5" key="1">
    <citation type="submission" date="2024-10" db="EMBL/GenBank/DDBJ databases">
        <title>Updated reference genomes for cyclostephanoid diatoms.</title>
        <authorList>
            <person name="Roberts W.R."/>
            <person name="Alverson A.J."/>
        </authorList>
    </citation>
    <scope>NUCLEOTIDE SEQUENCE [LARGE SCALE GENOMIC DNA]</scope>
    <source>
        <strain evidence="4 5">AJA010-31</strain>
    </source>
</reference>
<sequence>MADTQPAPIVNEEVLKSPPEEEPLSGASDEGDDTSEPKAKRSKKTNAPVKTREMRLEQNRKAARESRKRKKVLVEELQRSVIFFSRTNGTLRSQNEEMEQLLLQAQAQLQAMGGQPPSAAGGPTPNLASVISSPWAMMGQQGFPPQVGVPAPQAQRQEKTQAPTPQGEGQQQPQQPQLDNYMLANWMNLAAMGGHGMMPFMGGGMMPFGFPFMAMPGSQGGQQPGGSVNNPLNLANSPSLQQQNGPSNTV</sequence>
<dbReference type="PROSITE" id="PS50217">
    <property type="entry name" value="BZIP"/>
    <property type="match status" value="1"/>
</dbReference>